<comment type="caution">
    <text evidence="1">The sequence shown here is derived from an EMBL/GenBank/DDBJ whole genome shotgun (WGS) entry which is preliminary data.</text>
</comment>
<dbReference type="AlphaFoldDB" id="A0AAV7TZR2"/>
<organism evidence="1 2">
    <name type="scientific">Pleurodeles waltl</name>
    <name type="common">Iberian ribbed newt</name>
    <dbReference type="NCBI Taxonomy" id="8319"/>
    <lineage>
        <taxon>Eukaryota</taxon>
        <taxon>Metazoa</taxon>
        <taxon>Chordata</taxon>
        <taxon>Craniata</taxon>
        <taxon>Vertebrata</taxon>
        <taxon>Euteleostomi</taxon>
        <taxon>Amphibia</taxon>
        <taxon>Batrachia</taxon>
        <taxon>Caudata</taxon>
        <taxon>Salamandroidea</taxon>
        <taxon>Salamandridae</taxon>
        <taxon>Pleurodelinae</taxon>
        <taxon>Pleurodeles</taxon>
    </lineage>
</organism>
<gene>
    <name evidence="1" type="ORF">NDU88_006852</name>
</gene>
<evidence type="ECO:0000313" key="2">
    <source>
        <dbReference type="Proteomes" id="UP001066276"/>
    </source>
</evidence>
<evidence type="ECO:0000313" key="1">
    <source>
        <dbReference type="EMBL" id="KAJ1181649.1"/>
    </source>
</evidence>
<name>A0AAV7TZR2_PLEWA</name>
<feature type="non-terminal residue" evidence="1">
    <location>
        <position position="1"/>
    </location>
</feature>
<accession>A0AAV7TZR2</accession>
<dbReference type="EMBL" id="JANPWB010000006">
    <property type="protein sequence ID" value="KAJ1181649.1"/>
    <property type="molecule type" value="Genomic_DNA"/>
</dbReference>
<reference evidence="1" key="1">
    <citation type="journal article" date="2022" name="bioRxiv">
        <title>Sequencing and chromosome-scale assembly of the giantPleurodeles waltlgenome.</title>
        <authorList>
            <person name="Brown T."/>
            <person name="Elewa A."/>
            <person name="Iarovenko S."/>
            <person name="Subramanian E."/>
            <person name="Araus A.J."/>
            <person name="Petzold A."/>
            <person name="Susuki M."/>
            <person name="Suzuki K.-i.T."/>
            <person name="Hayashi T."/>
            <person name="Toyoda A."/>
            <person name="Oliveira C."/>
            <person name="Osipova E."/>
            <person name="Leigh N.D."/>
            <person name="Simon A."/>
            <person name="Yun M.H."/>
        </authorList>
    </citation>
    <scope>NUCLEOTIDE SEQUENCE</scope>
    <source>
        <strain evidence="1">20211129_DDA</strain>
        <tissue evidence="1">Liver</tissue>
    </source>
</reference>
<dbReference type="Proteomes" id="UP001066276">
    <property type="component" value="Chromosome 3_2"/>
</dbReference>
<keyword evidence="2" id="KW-1185">Reference proteome</keyword>
<sequence>EEPLPMAEKRVENNNRALIPSTNSTCVPRIGGRITYHIPQYLERTSDKWVLDIVSRGHTREFIQKPPNTPPPGPPPPMLKHLLREVYVMLHKGAIE</sequence>
<feature type="non-terminal residue" evidence="1">
    <location>
        <position position="96"/>
    </location>
</feature>
<protein>
    <submittedName>
        <fullName evidence="1">Uncharacterized protein</fullName>
    </submittedName>
</protein>
<proteinExistence type="predicted"/>